<protein>
    <submittedName>
        <fullName evidence="1">Uncharacterized protein</fullName>
    </submittedName>
</protein>
<name>A0A6V8NN26_9ACTN</name>
<dbReference type="AntiFam" id="ANF00280">
    <property type="entry name" value="Spurious ORF (shadow ORF of PyrG)"/>
</dbReference>
<dbReference type="EMBL" id="BLRU01000608">
    <property type="protein sequence ID" value="GFP20681.1"/>
    <property type="molecule type" value="Genomic_DNA"/>
</dbReference>
<sequence>LVVSQIQICLGSVIGDEDLAMLKGVHGAGVKINVRIQLLEGYFEASAFEQSSQTGGRYTLAQR</sequence>
<proteinExistence type="predicted"/>
<reference evidence="1 2" key="1">
    <citation type="journal article" date="2020" name="Front. Microbiol.">
        <title>Single-cell genomics of novel Actinobacteria with the Wood-Ljungdahl pathway discovered in a serpentinizing system.</title>
        <authorList>
            <person name="Merino N."/>
            <person name="Kawai M."/>
            <person name="Boyd E.S."/>
            <person name="Colman D.R."/>
            <person name="McGlynn S.E."/>
            <person name="Nealson K.H."/>
            <person name="Kurokawa K."/>
            <person name="Hongoh Y."/>
        </authorList>
    </citation>
    <scope>NUCLEOTIDE SEQUENCE [LARGE SCALE GENOMIC DNA]</scope>
    <source>
        <strain evidence="1 2">S03</strain>
    </source>
</reference>
<accession>A0A6V8NN26</accession>
<dbReference type="Proteomes" id="UP000574717">
    <property type="component" value="Unassembled WGS sequence"/>
</dbReference>
<feature type="non-terminal residue" evidence="1">
    <location>
        <position position="1"/>
    </location>
</feature>
<dbReference type="AlphaFoldDB" id="A0A6V8NN26"/>
<organism evidence="1 2">
    <name type="scientific">Candidatus Hakubella thermalkaliphila</name>
    <dbReference type="NCBI Taxonomy" id="2754717"/>
    <lineage>
        <taxon>Bacteria</taxon>
        <taxon>Bacillati</taxon>
        <taxon>Actinomycetota</taxon>
        <taxon>Actinomycetota incertae sedis</taxon>
        <taxon>Candidatus Hakubellales</taxon>
        <taxon>Candidatus Hakubellaceae</taxon>
        <taxon>Candidatus Hakubella</taxon>
    </lineage>
</organism>
<comment type="caution">
    <text evidence="1">The sequence shown here is derived from an EMBL/GenBank/DDBJ whole genome shotgun (WGS) entry which is preliminary data.</text>
</comment>
<gene>
    <name evidence="1" type="ORF">HKBW3S03_02185</name>
</gene>
<evidence type="ECO:0000313" key="2">
    <source>
        <dbReference type="Proteomes" id="UP000574717"/>
    </source>
</evidence>
<evidence type="ECO:0000313" key="1">
    <source>
        <dbReference type="EMBL" id="GFP20681.1"/>
    </source>
</evidence>